<evidence type="ECO:0000256" key="2">
    <source>
        <dbReference type="SAM" id="Phobius"/>
    </source>
</evidence>
<dbReference type="RefSeq" id="WP_204916669.1">
    <property type="nucleotide sequence ID" value="NZ_BAAAQP010000011.1"/>
</dbReference>
<organism evidence="3 4">
    <name type="scientific">Microlunatus panaciterrae</name>
    <dbReference type="NCBI Taxonomy" id="400768"/>
    <lineage>
        <taxon>Bacteria</taxon>
        <taxon>Bacillati</taxon>
        <taxon>Actinomycetota</taxon>
        <taxon>Actinomycetes</taxon>
        <taxon>Propionibacteriales</taxon>
        <taxon>Propionibacteriaceae</taxon>
        <taxon>Microlunatus</taxon>
    </lineage>
</organism>
<feature type="compositionally biased region" description="Basic residues" evidence="1">
    <location>
        <begin position="18"/>
        <end position="35"/>
    </location>
</feature>
<keyword evidence="4" id="KW-1185">Reference proteome</keyword>
<feature type="compositionally biased region" description="Polar residues" evidence="1">
    <location>
        <begin position="205"/>
        <end position="214"/>
    </location>
</feature>
<gene>
    <name evidence="3" type="ORF">JOE57_000984</name>
</gene>
<keyword evidence="3" id="KW-0132">Cell division</keyword>
<proteinExistence type="predicted"/>
<evidence type="ECO:0000313" key="3">
    <source>
        <dbReference type="EMBL" id="MBM7798063.1"/>
    </source>
</evidence>
<feature type="compositionally biased region" description="Basic and acidic residues" evidence="1">
    <location>
        <begin position="187"/>
        <end position="200"/>
    </location>
</feature>
<sequence>MPSGPRPTSRPGAGPGRGKPRARSIPRKAAAHRPGHGNQSGPDSPEGSSPAEQQTAARMRRRSSITTRAIALVVVLLILTISYASSLRIYFAQRQDIAATKQQIAKSQQRIADLQTEVERWNDPAYVKSQARERLGWVVPGEVGYKVVGPDGKPINGGVELGADDQKPAGDQKRQAWWADLYGSLKTADDPAPKPKKPSDEPTITADSTPSPGR</sequence>
<keyword evidence="2" id="KW-1133">Transmembrane helix</keyword>
<name>A0ABS2RHB3_9ACTN</name>
<dbReference type="EMBL" id="JAFBCF010000001">
    <property type="protein sequence ID" value="MBM7798063.1"/>
    <property type="molecule type" value="Genomic_DNA"/>
</dbReference>
<dbReference type="InterPro" id="IPR007060">
    <property type="entry name" value="FtsL/DivIC"/>
</dbReference>
<feature type="region of interest" description="Disordered" evidence="1">
    <location>
        <begin position="1"/>
        <end position="62"/>
    </location>
</feature>
<dbReference type="Proteomes" id="UP000704762">
    <property type="component" value="Unassembled WGS sequence"/>
</dbReference>
<comment type="caution">
    <text evidence="3">The sequence shown here is derived from an EMBL/GenBank/DDBJ whole genome shotgun (WGS) entry which is preliminary data.</text>
</comment>
<keyword evidence="2" id="KW-0472">Membrane</keyword>
<reference evidence="3 4" key="1">
    <citation type="submission" date="2021-01" db="EMBL/GenBank/DDBJ databases">
        <title>Sequencing the genomes of 1000 actinobacteria strains.</title>
        <authorList>
            <person name="Klenk H.-P."/>
        </authorList>
    </citation>
    <scope>NUCLEOTIDE SEQUENCE [LARGE SCALE GENOMIC DNA]</scope>
    <source>
        <strain evidence="3 4">DSM 18662</strain>
    </source>
</reference>
<dbReference type="Pfam" id="PF04977">
    <property type="entry name" value="DivIC"/>
    <property type="match status" value="1"/>
</dbReference>
<feature type="region of interest" description="Disordered" evidence="1">
    <location>
        <begin position="154"/>
        <end position="214"/>
    </location>
</feature>
<feature type="transmembrane region" description="Helical" evidence="2">
    <location>
        <begin position="69"/>
        <end position="91"/>
    </location>
</feature>
<keyword evidence="2" id="KW-0812">Transmembrane</keyword>
<feature type="compositionally biased region" description="Polar residues" evidence="1">
    <location>
        <begin position="37"/>
        <end position="56"/>
    </location>
</feature>
<accession>A0ABS2RHB3</accession>
<evidence type="ECO:0000256" key="1">
    <source>
        <dbReference type="SAM" id="MobiDB-lite"/>
    </source>
</evidence>
<dbReference type="GO" id="GO:0051301">
    <property type="term" value="P:cell division"/>
    <property type="evidence" value="ECO:0007669"/>
    <property type="project" value="UniProtKB-KW"/>
</dbReference>
<evidence type="ECO:0000313" key="4">
    <source>
        <dbReference type="Proteomes" id="UP000704762"/>
    </source>
</evidence>
<protein>
    <submittedName>
        <fullName evidence="3">Cell division protein FtsB</fullName>
    </submittedName>
</protein>
<keyword evidence="3" id="KW-0131">Cell cycle</keyword>
<feature type="compositionally biased region" description="Basic and acidic residues" evidence="1">
    <location>
        <begin position="164"/>
        <end position="174"/>
    </location>
</feature>